<evidence type="ECO:0000313" key="1">
    <source>
        <dbReference type="EMBL" id="KAJ7757565.1"/>
    </source>
</evidence>
<organism evidence="1 2">
    <name type="scientific">Mycena metata</name>
    <dbReference type="NCBI Taxonomy" id="1033252"/>
    <lineage>
        <taxon>Eukaryota</taxon>
        <taxon>Fungi</taxon>
        <taxon>Dikarya</taxon>
        <taxon>Basidiomycota</taxon>
        <taxon>Agaricomycotina</taxon>
        <taxon>Agaricomycetes</taxon>
        <taxon>Agaricomycetidae</taxon>
        <taxon>Agaricales</taxon>
        <taxon>Marasmiineae</taxon>
        <taxon>Mycenaceae</taxon>
        <taxon>Mycena</taxon>
    </lineage>
</organism>
<proteinExistence type="predicted"/>
<protein>
    <submittedName>
        <fullName evidence="1">Uncharacterized protein</fullName>
    </submittedName>
</protein>
<accession>A0AAD7J5H5</accession>
<dbReference type="Proteomes" id="UP001215598">
    <property type="component" value="Unassembled WGS sequence"/>
</dbReference>
<comment type="caution">
    <text evidence="1">The sequence shown here is derived from an EMBL/GenBank/DDBJ whole genome shotgun (WGS) entry which is preliminary data.</text>
</comment>
<sequence length="265" mass="29736">MHDADSADPLLPPELERVIFELAVWQNPETIFALVLVAKRVCTWIEPELYHVVVFGKPRSLLMLESKPSQFLGQHVHHLAIPANVLHVDVVRILSTCTGVHDLAIWNNISTRPDLLPLLRKLTNLQCLSANLFALFGGRDDFTLDQFRIPSPRGATGLWPVFKLLPRVTHLSVTDTYSPEVINAALGTCPVLQLLVAVWGRDPAMSPPPDESKISTDPRFCIVLCSLFEFDWELGARGGRDVWRRAEEAVANNPRERQKGSDVRE</sequence>
<dbReference type="EMBL" id="JARKIB010000044">
    <property type="protein sequence ID" value="KAJ7757565.1"/>
    <property type="molecule type" value="Genomic_DNA"/>
</dbReference>
<dbReference type="SUPFAM" id="SSF52047">
    <property type="entry name" value="RNI-like"/>
    <property type="match status" value="1"/>
</dbReference>
<keyword evidence="2" id="KW-1185">Reference proteome</keyword>
<gene>
    <name evidence="1" type="ORF">B0H16DRAFT_1885583</name>
</gene>
<reference evidence="1" key="1">
    <citation type="submission" date="2023-03" db="EMBL/GenBank/DDBJ databases">
        <title>Massive genome expansion in bonnet fungi (Mycena s.s.) driven by repeated elements and novel gene families across ecological guilds.</title>
        <authorList>
            <consortium name="Lawrence Berkeley National Laboratory"/>
            <person name="Harder C.B."/>
            <person name="Miyauchi S."/>
            <person name="Viragh M."/>
            <person name="Kuo A."/>
            <person name="Thoen E."/>
            <person name="Andreopoulos B."/>
            <person name="Lu D."/>
            <person name="Skrede I."/>
            <person name="Drula E."/>
            <person name="Henrissat B."/>
            <person name="Morin E."/>
            <person name="Kohler A."/>
            <person name="Barry K."/>
            <person name="LaButti K."/>
            <person name="Morin E."/>
            <person name="Salamov A."/>
            <person name="Lipzen A."/>
            <person name="Mereny Z."/>
            <person name="Hegedus B."/>
            <person name="Baldrian P."/>
            <person name="Stursova M."/>
            <person name="Weitz H."/>
            <person name="Taylor A."/>
            <person name="Grigoriev I.V."/>
            <person name="Nagy L.G."/>
            <person name="Martin F."/>
            <person name="Kauserud H."/>
        </authorList>
    </citation>
    <scope>NUCLEOTIDE SEQUENCE</scope>
    <source>
        <strain evidence="1">CBHHK182m</strain>
    </source>
</reference>
<dbReference type="AlphaFoldDB" id="A0AAD7J5H5"/>
<evidence type="ECO:0000313" key="2">
    <source>
        <dbReference type="Proteomes" id="UP001215598"/>
    </source>
</evidence>
<name>A0AAD7J5H5_9AGAR</name>